<dbReference type="PANTHER" id="PTHR10622">
    <property type="entry name" value="HET DOMAIN-CONTAINING PROTEIN"/>
    <property type="match status" value="1"/>
</dbReference>
<keyword evidence="4" id="KW-1185">Reference proteome</keyword>
<organism evidence="3 4">
    <name type="scientific">Alternaria alternata</name>
    <name type="common">Alternaria rot fungus</name>
    <name type="synonym">Torula alternata</name>
    <dbReference type="NCBI Taxonomy" id="5599"/>
    <lineage>
        <taxon>Eukaryota</taxon>
        <taxon>Fungi</taxon>
        <taxon>Dikarya</taxon>
        <taxon>Ascomycota</taxon>
        <taxon>Pezizomycotina</taxon>
        <taxon>Dothideomycetes</taxon>
        <taxon>Pleosporomycetidae</taxon>
        <taxon>Pleosporales</taxon>
        <taxon>Pleosporineae</taxon>
        <taxon>Pleosporaceae</taxon>
        <taxon>Alternaria</taxon>
        <taxon>Alternaria sect. Alternaria</taxon>
        <taxon>Alternaria alternata complex</taxon>
    </lineage>
</organism>
<dbReference type="EMBL" id="KV441470">
    <property type="protein sequence ID" value="OAG24985.1"/>
    <property type="molecule type" value="Genomic_DNA"/>
</dbReference>
<dbReference type="Pfam" id="PF06985">
    <property type="entry name" value="HET"/>
    <property type="match status" value="1"/>
</dbReference>
<dbReference type="RefSeq" id="XP_018390406.1">
    <property type="nucleotide sequence ID" value="XM_018524144.1"/>
</dbReference>
<evidence type="ECO:0000259" key="2">
    <source>
        <dbReference type="Pfam" id="PF26640"/>
    </source>
</evidence>
<evidence type="ECO:0008006" key="5">
    <source>
        <dbReference type="Google" id="ProtNLM"/>
    </source>
</evidence>
<protein>
    <recommendedName>
        <fullName evidence="5">Heterokaryon incompatibility domain-containing protein</fullName>
    </recommendedName>
</protein>
<proteinExistence type="predicted"/>
<dbReference type="InterPro" id="IPR010730">
    <property type="entry name" value="HET"/>
</dbReference>
<dbReference type="OMA" id="SEAKSCW"/>
<name>A0A177DZ32_ALTAL</name>
<dbReference type="VEuPathDB" id="FungiDB:CC77DRAFT_1016025"/>
<evidence type="ECO:0000259" key="1">
    <source>
        <dbReference type="Pfam" id="PF06985"/>
    </source>
</evidence>
<accession>A0A177DZ32</accession>
<evidence type="ECO:0000313" key="3">
    <source>
        <dbReference type="EMBL" id="OAG24985.1"/>
    </source>
</evidence>
<gene>
    <name evidence="3" type="ORF">CC77DRAFT_1016025</name>
</gene>
<dbReference type="Pfam" id="PF26640">
    <property type="entry name" value="DUF8212"/>
    <property type="match status" value="1"/>
</dbReference>
<reference evidence="3 4" key="1">
    <citation type="submission" date="2016-05" db="EMBL/GenBank/DDBJ databases">
        <title>Comparative analysis of secretome profiles of manganese(II)-oxidizing ascomycete fungi.</title>
        <authorList>
            <consortium name="DOE Joint Genome Institute"/>
            <person name="Zeiner C.A."/>
            <person name="Purvine S.O."/>
            <person name="Zink E.M."/>
            <person name="Wu S."/>
            <person name="Pasa-Tolic L."/>
            <person name="Chaput D.L."/>
            <person name="Haridas S."/>
            <person name="Grigoriev I.V."/>
            <person name="Santelli C.M."/>
            <person name="Hansel C.M."/>
        </authorList>
    </citation>
    <scope>NUCLEOTIDE SEQUENCE [LARGE SCALE GENOMIC DNA]</scope>
    <source>
        <strain evidence="3 4">SRC1lrK2f</strain>
    </source>
</reference>
<dbReference type="Proteomes" id="UP000077248">
    <property type="component" value="Unassembled WGS sequence"/>
</dbReference>
<evidence type="ECO:0000313" key="4">
    <source>
        <dbReference type="Proteomes" id="UP000077248"/>
    </source>
</evidence>
<dbReference type="InterPro" id="IPR058525">
    <property type="entry name" value="DUF8212"/>
</dbReference>
<dbReference type="KEGG" id="aalt:CC77DRAFT_1016025"/>
<feature type="domain" description="Heterokaryon incompatibility" evidence="1">
    <location>
        <begin position="25"/>
        <end position="157"/>
    </location>
</feature>
<dbReference type="GeneID" id="29109738"/>
<dbReference type="AlphaFoldDB" id="A0A177DZ32"/>
<dbReference type="PANTHER" id="PTHR10622:SF12">
    <property type="entry name" value="HET DOMAIN-CONTAINING PROTEIN"/>
    <property type="match status" value="1"/>
</dbReference>
<sequence length="593" mass="67492">MRLLRREDDGSFSLTEFMGLDTPLYAILSHTWGADSQEVTYQDILQNTGHNKNGYKKIHFCADQAEANDLEYFWVDTCCRIRLTSLHETLNLANASIDIAVDKSSSAELTESINSMYQWYKTAGICFVLLEDLVSGQPLDACLTSCRWFSRGWTLQELIAPHYVEFFNQSLQFVGTKRDHAELISATTKIPPRILLEGVEEKSICVAAKMSWAAGRQTKRKEDAAYCLLGLFNVHMPLIYGEGDQAFQRLQEEIVKRHNDITIFAWNPLEKGLHDREYLGLFAPYPANFAESFAIRPFTDVFIEFSATNKGVLFTSEIRLRTKFITQPIIAHVGVFYLFCLGKDSQYGGSERQRHTGIYLRKLGPRLYCRLGNVAMASIPWKTIRGLSTLDVTATHILIDPTVAITKVPFLYRMSSVHVPWRGPVRVDKAYPTTLWDHTDSLYMSARFYGWTLHPVVLALSVRVCNVPLVLLCDYKVEPPVLKAFQPLQRPRETALIFQEKYREDGASWQDLFLQSPSLETLNDTVFIDQGTTSMRIRFTLESKHIQVLYRKITAKSLTFSIVHVPTGLDKPLSQSRLETERLGLGSSPTHMG</sequence>
<feature type="domain" description="DUF8212" evidence="2">
    <location>
        <begin position="245"/>
        <end position="273"/>
    </location>
</feature>